<organism evidence="1 2">
    <name type="scientific">Planococcus salinus</name>
    <dbReference type="NCBI Taxonomy" id="1848460"/>
    <lineage>
        <taxon>Bacteria</taxon>
        <taxon>Bacillati</taxon>
        <taxon>Bacillota</taxon>
        <taxon>Bacilli</taxon>
        <taxon>Bacillales</taxon>
        <taxon>Caryophanaceae</taxon>
        <taxon>Planococcus</taxon>
    </lineage>
</organism>
<name>A0A3M8P4P7_9BACL</name>
<dbReference type="AlphaFoldDB" id="A0A3M8P4P7"/>
<proteinExistence type="predicted"/>
<dbReference type="Proteomes" id="UP000275473">
    <property type="component" value="Unassembled WGS sequence"/>
</dbReference>
<evidence type="ECO:0000313" key="1">
    <source>
        <dbReference type="EMBL" id="RNF38592.1"/>
    </source>
</evidence>
<gene>
    <name evidence="1" type="ORF">EEX84_13340</name>
</gene>
<evidence type="ECO:0000313" key="2">
    <source>
        <dbReference type="Proteomes" id="UP000275473"/>
    </source>
</evidence>
<keyword evidence="2" id="KW-1185">Reference proteome</keyword>
<sequence length="61" mass="6823">MRKNKIHAKPGNPLIFRFLYWEALKIRGGLEKGTAASDNIPVVSRFVHKFGAGLMDFFSSG</sequence>
<reference evidence="1 2" key="1">
    <citation type="journal article" date="2018" name="Int. J. Syst. Evol. Microbiol.">
        <title>Planococcus salinus sp. nov., a moderately halophilic bacterium isolated from a saline-alkali soil.</title>
        <authorList>
            <person name="Gan L."/>
        </authorList>
    </citation>
    <scope>NUCLEOTIDE SEQUENCE [LARGE SCALE GENOMIC DNA]</scope>
    <source>
        <strain evidence="1 2">LCB217</strain>
    </source>
</reference>
<protein>
    <submittedName>
        <fullName evidence="1">Uncharacterized protein</fullName>
    </submittedName>
</protein>
<comment type="caution">
    <text evidence="1">The sequence shown here is derived from an EMBL/GenBank/DDBJ whole genome shotgun (WGS) entry which is preliminary data.</text>
</comment>
<dbReference type="EMBL" id="RIAX01000011">
    <property type="protein sequence ID" value="RNF38592.1"/>
    <property type="molecule type" value="Genomic_DNA"/>
</dbReference>
<accession>A0A3M8P4P7</accession>